<dbReference type="Proteomes" id="UP000230292">
    <property type="component" value="Unassembled WGS sequence"/>
</dbReference>
<dbReference type="EMBL" id="PFGC01000040">
    <property type="protein sequence ID" value="PIW36796.1"/>
    <property type="molecule type" value="Genomic_DNA"/>
</dbReference>
<comment type="caution">
    <text evidence="2">The sequence shown here is derived from an EMBL/GenBank/DDBJ whole genome shotgun (WGS) entry which is preliminary data.</text>
</comment>
<keyword evidence="1" id="KW-0472">Membrane</keyword>
<keyword evidence="1" id="KW-1133">Transmembrane helix</keyword>
<feature type="transmembrane region" description="Helical" evidence="1">
    <location>
        <begin position="76"/>
        <end position="98"/>
    </location>
</feature>
<reference evidence="2 3" key="1">
    <citation type="submission" date="2017-09" db="EMBL/GenBank/DDBJ databases">
        <title>Depth-based differentiation of microbial function through sediment-hosted aquifers and enrichment of novel symbionts in the deep terrestrial subsurface.</title>
        <authorList>
            <person name="Probst A.J."/>
            <person name="Ladd B."/>
            <person name="Jarett J.K."/>
            <person name="Geller-Mcgrath D.E."/>
            <person name="Sieber C.M."/>
            <person name="Emerson J.B."/>
            <person name="Anantharaman K."/>
            <person name="Thomas B.C."/>
            <person name="Malmstrom R."/>
            <person name="Stieglmeier M."/>
            <person name="Klingl A."/>
            <person name="Woyke T."/>
            <person name="Ryan C.M."/>
            <person name="Banfield J.F."/>
        </authorList>
    </citation>
    <scope>NUCLEOTIDE SEQUENCE [LARGE SCALE GENOMIC DNA]</scope>
    <source>
        <strain evidence="2">CG15_BIG_FIL_POST_REV_8_21_14_020_45_12</strain>
    </source>
</reference>
<organism evidence="2 3">
    <name type="scientific">Candidatus Kerfeldbacteria bacterium CG15_BIG_FIL_POST_REV_8_21_14_020_45_12</name>
    <dbReference type="NCBI Taxonomy" id="2014247"/>
    <lineage>
        <taxon>Bacteria</taxon>
        <taxon>Candidatus Kerfeldiibacteriota</taxon>
    </lineage>
</organism>
<sequence>MDSDNLSQEGLSASVGARVPRQIVFVRVLTILQMVLAAAFIFLVIWMVDYTPTSDFGEGFRSAVTLDSDTYSYEDAGAASSGSLLAIIIGVIVLVSLVRRTRRWTIGAYVAVGIQIVIGISSFSLPLLPIISAVVLASPKAREYLNFGKLDDVSKAPGRSDSGSL</sequence>
<keyword evidence="1" id="KW-0812">Transmembrane</keyword>
<evidence type="ECO:0008006" key="4">
    <source>
        <dbReference type="Google" id="ProtNLM"/>
    </source>
</evidence>
<evidence type="ECO:0000256" key="1">
    <source>
        <dbReference type="SAM" id="Phobius"/>
    </source>
</evidence>
<evidence type="ECO:0000313" key="2">
    <source>
        <dbReference type="EMBL" id="PIW36796.1"/>
    </source>
</evidence>
<protein>
    <recommendedName>
        <fullName evidence="4">DUF4064 domain-containing protein</fullName>
    </recommendedName>
</protein>
<proteinExistence type="predicted"/>
<dbReference type="AlphaFoldDB" id="A0A2M7H3J0"/>
<evidence type="ECO:0000313" key="3">
    <source>
        <dbReference type="Proteomes" id="UP000230292"/>
    </source>
</evidence>
<feature type="transmembrane region" description="Helical" evidence="1">
    <location>
        <begin position="24"/>
        <end position="48"/>
    </location>
</feature>
<name>A0A2M7H3J0_9BACT</name>
<accession>A0A2M7H3J0</accession>
<feature type="transmembrane region" description="Helical" evidence="1">
    <location>
        <begin position="110"/>
        <end position="137"/>
    </location>
</feature>
<gene>
    <name evidence="2" type="ORF">COW24_03470</name>
</gene>